<dbReference type="EMBL" id="FNOK01000022">
    <property type="protein sequence ID" value="SDY25766.1"/>
    <property type="molecule type" value="Genomic_DNA"/>
</dbReference>
<organism evidence="1 2">
    <name type="scientific">Saccharopolyspora shandongensis</name>
    <dbReference type="NCBI Taxonomy" id="418495"/>
    <lineage>
        <taxon>Bacteria</taxon>
        <taxon>Bacillati</taxon>
        <taxon>Actinomycetota</taxon>
        <taxon>Actinomycetes</taxon>
        <taxon>Pseudonocardiales</taxon>
        <taxon>Pseudonocardiaceae</taxon>
        <taxon>Saccharopolyspora</taxon>
    </lineage>
</organism>
<gene>
    <name evidence="1" type="ORF">SAMN05216215_1022136</name>
</gene>
<reference evidence="2" key="1">
    <citation type="submission" date="2016-10" db="EMBL/GenBank/DDBJ databases">
        <authorList>
            <person name="Varghese N."/>
            <person name="Submissions S."/>
        </authorList>
    </citation>
    <scope>NUCLEOTIDE SEQUENCE [LARGE SCALE GENOMIC DNA]</scope>
    <source>
        <strain evidence="2">CGMCC 4.3530</strain>
    </source>
</reference>
<evidence type="ECO:0000313" key="2">
    <source>
        <dbReference type="Proteomes" id="UP000199529"/>
    </source>
</evidence>
<evidence type="ECO:0000313" key="1">
    <source>
        <dbReference type="EMBL" id="SDY25766.1"/>
    </source>
</evidence>
<dbReference type="OrthoDB" id="3691742at2"/>
<keyword evidence="2" id="KW-1185">Reference proteome</keyword>
<sequence length="110" mass="12220">MSREAVTRHGMVTALYACPLTHAELLGAEIADLARFVGHLHLTVPDAAMERLERGMATLIERGGPTFDRQRYALAEARAEAISVLMQLPEPARQRLVHPVEVEPDVLWPN</sequence>
<name>A0A1H3IDH6_9PSEU</name>
<dbReference type="AlphaFoldDB" id="A0A1H3IDH6"/>
<protein>
    <submittedName>
        <fullName evidence="1">Uncharacterized protein</fullName>
    </submittedName>
</protein>
<dbReference type="Proteomes" id="UP000199529">
    <property type="component" value="Unassembled WGS sequence"/>
</dbReference>
<dbReference type="RefSeq" id="WP_093268807.1">
    <property type="nucleotide sequence ID" value="NZ_FNOK01000022.1"/>
</dbReference>
<proteinExistence type="predicted"/>
<accession>A0A1H3IDH6</accession>